<dbReference type="AlphaFoldDB" id="A0A2P5F1D6"/>
<evidence type="ECO:0000313" key="2">
    <source>
        <dbReference type="EMBL" id="PON91606.1"/>
    </source>
</evidence>
<feature type="transmembrane region" description="Helical" evidence="1">
    <location>
        <begin position="6"/>
        <end position="23"/>
    </location>
</feature>
<keyword evidence="1" id="KW-0472">Membrane</keyword>
<accession>A0A2P5F1D6</accession>
<dbReference type="Proteomes" id="UP000237000">
    <property type="component" value="Unassembled WGS sequence"/>
</dbReference>
<gene>
    <name evidence="2" type="ORF">TorRG33x02_126450</name>
</gene>
<reference evidence="3" key="1">
    <citation type="submission" date="2016-06" db="EMBL/GenBank/DDBJ databases">
        <title>Parallel loss of symbiosis genes in relatives of nitrogen-fixing non-legume Parasponia.</title>
        <authorList>
            <person name="Van Velzen R."/>
            <person name="Holmer R."/>
            <person name="Bu F."/>
            <person name="Rutten L."/>
            <person name="Van Zeijl A."/>
            <person name="Liu W."/>
            <person name="Santuari L."/>
            <person name="Cao Q."/>
            <person name="Sharma T."/>
            <person name="Shen D."/>
            <person name="Roswanjaya Y."/>
            <person name="Wardhani T."/>
            <person name="Kalhor M.S."/>
            <person name="Jansen J."/>
            <person name="Van den Hoogen J."/>
            <person name="Gungor B."/>
            <person name="Hartog M."/>
            <person name="Hontelez J."/>
            <person name="Verver J."/>
            <person name="Yang W.-C."/>
            <person name="Schijlen E."/>
            <person name="Repin R."/>
            <person name="Schilthuizen M."/>
            <person name="Schranz E."/>
            <person name="Heidstra R."/>
            <person name="Miyata K."/>
            <person name="Fedorova E."/>
            <person name="Kohlen W."/>
            <person name="Bisseling T."/>
            <person name="Smit S."/>
            <person name="Geurts R."/>
        </authorList>
    </citation>
    <scope>NUCLEOTIDE SEQUENCE [LARGE SCALE GENOMIC DNA]</scope>
    <source>
        <strain evidence="3">cv. RG33-2</strain>
    </source>
</reference>
<evidence type="ECO:0000256" key="1">
    <source>
        <dbReference type="SAM" id="Phobius"/>
    </source>
</evidence>
<feature type="transmembrane region" description="Helical" evidence="1">
    <location>
        <begin position="44"/>
        <end position="68"/>
    </location>
</feature>
<protein>
    <submittedName>
        <fullName evidence="2">Uncharacterized protein</fullName>
    </submittedName>
</protein>
<sequence length="143" mass="16875">LIRQLFLLFSHLLLLLFLYFNPLKTRIIARIRSVFDRVIKDCRTVFLLFLFVSNTFSWFAILNLLILLHTLQLLREMIKITTSFSKMRLKIVVSDSETLVQNLDPSQLFLQLSELLTHILRTFLQTLIVVFQAPNIRLKLISL</sequence>
<keyword evidence="1" id="KW-0812">Transmembrane</keyword>
<dbReference type="InParanoid" id="A0A2P5F1D6"/>
<dbReference type="EMBL" id="JXTC01000073">
    <property type="protein sequence ID" value="PON91606.1"/>
    <property type="molecule type" value="Genomic_DNA"/>
</dbReference>
<proteinExistence type="predicted"/>
<comment type="caution">
    <text evidence="2">The sequence shown here is derived from an EMBL/GenBank/DDBJ whole genome shotgun (WGS) entry which is preliminary data.</text>
</comment>
<keyword evidence="3" id="KW-1185">Reference proteome</keyword>
<dbReference type="OrthoDB" id="10392078at2759"/>
<name>A0A2P5F1D6_TREOI</name>
<feature type="non-terminal residue" evidence="2">
    <location>
        <position position="1"/>
    </location>
</feature>
<evidence type="ECO:0000313" key="3">
    <source>
        <dbReference type="Proteomes" id="UP000237000"/>
    </source>
</evidence>
<keyword evidence="1" id="KW-1133">Transmembrane helix</keyword>
<organism evidence="2 3">
    <name type="scientific">Trema orientale</name>
    <name type="common">Charcoal tree</name>
    <name type="synonym">Celtis orientalis</name>
    <dbReference type="NCBI Taxonomy" id="63057"/>
    <lineage>
        <taxon>Eukaryota</taxon>
        <taxon>Viridiplantae</taxon>
        <taxon>Streptophyta</taxon>
        <taxon>Embryophyta</taxon>
        <taxon>Tracheophyta</taxon>
        <taxon>Spermatophyta</taxon>
        <taxon>Magnoliopsida</taxon>
        <taxon>eudicotyledons</taxon>
        <taxon>Gunneridae</taxon>
        <taxon>Pentapetalae</taxon>
        <taxon>rosids</taxon>
        <taxon>fabids</taxon>
        <taxon>Rosales</taxon>
        <taxon>Cannabaceae</taxon>
        <taxon>Trema</taxon>
    </lineage>
</organism>